<evidence type="ECO:0000256" key="17">
    <source>
        <dbReference type="SAM" id="MobiDB-lite"/>
    </source>
</evidence>
<evidence type="ECO:0000259" key="19">
    <source>
        <dbReference type="Pfam" id="PF01699"/>
    </source>
</evidence>
<keyword evidence="5" id="KW-0633">Potassium transport</keyword>
<comment type="caution">
    <text evidence="20">The sequence shown here is derived from an EMBL/GenBank/DDBJ whole genome shotgun (WGS) entry which is preliminary data.</text>
</comment>
<dbReference type="Pfam" id="PF01699">
    <property type="entry name" value="Na_Ca_ex"/>
    <property type="match status" value="2"/>
</dbReference>
<evidence type="ECO:0000256" key="6">
    <source>
        <dbReference type="ARBA" id="ARBA00022568"/>
    </source>
</evidence>
<dbReference type="PANTHER" id="PTHR10846">
    <property type="entry name" value="SODIUM/POTASSIUM/CALCIUM EXCHANGER"/>
    <property type="match status" value="1"/>
</dbReference>
<dbReference type="InterPro" id="IPR004481">
    <property type="entry name" value="K/Na/Ca-exchanger"/>
</dbReference>
<evidence type="ECO:0000313" key="21">
    <source>
        <dbReference type="Proteomes" id="UP000790347"/>
    </source>
</evidence>
<comment type="similarity">
    <text evidence="2">Belongs to the Ca(2+):cation antiporter (CaCA) (TC 2.A.19) family. SLC24A subfamily.</text>
</comment>
<evidence type="ECO:0000256" key="8">
    <source>
        <dbReference type="ARBA" id="ARBA00022729"/>
    </source>
</evidence>
<evidence type="ECO:0000256" key="4">
    <source>
        <dbReference type="ARBA" id="ARBA00022449"/>
    </source>
</evidence>
<keyword evidence="16" id="KW-0739">Sodium transport</keyword>
<feature type="transmembrane region" description="Helical" evidence="18">
    <location>
        <begin position="587"/>
        <end position="608"/>
    </location>
</feature>
<feature type="domain" description="Sodium/calcium exchanger membrane region" evidence="19">
    <location>
        <begin position="183"/>
        <end position="322"/>
    </location>
</feature>
<dbReference type="InterPro" id="IPR044880">
    <property type="entry name" value="NCX_ion-bd_dom_sf"/>
</dbReference>
<evidence type="ECO:0000256" key="10">
    <source>
        <dbReference type="ARBA" id="ARBA00022847"/>
    </source>
</evidence>
<evidence type="ECO:0000256" key="7">
    <source>
        <dbReference type="ARBA" id="ARBA00022692"/>
    </source>
</evidence>
<dbReference type="PANTHER" id="PTHR10846:SF73">
    <property type="entry name" value="SODIUM_CALCIUM EXCHANGER MEMBRANE REGION DOMAIN-CONTAINING PROTEIN"/>
    <property type="match status" value="1"/>
</dbReference>
<evidence type="ECO:0000256" key="13">
    <source>
        <dbReference type="ARBA" id="ARBA00023053"/>
    </source>
</evidence>
<evidence type="ECO:0000256" key="5">
    <source>
        <dbReference type="ARBA" id="ARBA00022538"/>
    </source>
</evidence>
<name>A0A922HV00_DERFA</name>
<keyword evidence="4" id="KW-0050">Antiport</keyword>
<dbReference type="GO" id="GO:0006874">
    <property type="term" value="P:intracellular calcium ion homeostasis"/>
    <property type="evidence" value="ECO:0007669"/>
    <property type="project" value="TreeGrafter"/>
</dbReference>
<dbReference type="InterPro" id="IPR004837">
    <property type="entry name" value="NaCa_Exmemb"/>
</dbReference>
<dbReference type="AlphaFoldDB" id="A0A922HV00"/>
<dbReference type="GO" id="GO:0008273">
    <property type="term" value="F:calcium, potassium:sodium antiporter activity"/>
    <property type="evidence" value="ECO:0007669"/>
    <property type="project" value="TreeGrafter"/>
</dbReference>
<reference evidence="20" key="2">
    <citation type="journal article" date="2022" name="Res Sq">
        <title>Comparative Genomics Reveals Insights into the Divergent Evolution of Astigmatic Mites and Household Pest Adaptations.</title>
        <authorList>
            <person name="Xiong Q."/>
            <person name="Wan A.T.-Y."/>
            <person name="Liu X.-Y."/>
            <person name="Fung C.S.-H."/>
            <person name="Xiao X."/>
            <person name="Malainual N."/>
            <person name="Hou J."/>
            <person name="Wang L."/>
            <person name="Wang M."/>
            <person name="Yang K."/>
            <person name="Cui Y."/>
            <person name="Leung E."/>
            <person name="Nong W."/>
            <person name="Shin S.-K."/>
            <person name="Au S."/>
            <person name="Jeong K.Y."/>
            <person name="Chew F.T."/>
            <person name="Hui J."/>
            <person name="Leung T.F."/>
            <person name="Tungtrongchitr A."/>
            <person name="Zhong N."/>
            <person name="Liu Z."/>
            <person name="Tsui S."/>
        </authorList>
    </citation>
    <scope>NUCLEOTIDE SEQUENCE</scope>
    <source>
        <strain evidence="20">Derf</strain>
        <tissue evidence="20">Whole organism</tissue>
    </source>
</reference>
<keyword evidence="6" id="KW-0109">Calcium transport</keyword>
<feature type="transmembrane region" description="Helical" evidence="18">
    <location>
        <begin position="658"/>
        <end position="675"/>
    </location>
</feature>
<feature type="transmembrane region" description="Helical" evidence="18">
    <location>
        <begin position="523"/>
        <end position="545"/>
    </location>
</feature>
<keyword evidence="10" id="KW-0769">Symport</keyword>
<proteinExistence type="inferred from homology"/>
<feature type="transmembrane region" description="Helical" evidence="18">
    <location>
        <begin position="628"/>
        <end position="646"/>
    </location>
</feature>
<evidence type="ECO:0000256" key="9">
    <source>
        <dbReference type="ARBA" id="ARBA00022837"/>
    </source>
</evidence>
<evidence type="ECO:0000256" key="15">
    <source>
        <dbReference type="ARBA" id="ARBA00023136"/>
    </source>
</evidence>
<evidence type="ECO:0000256" key="16">
    <source>
        <dbReference type="ARBA" id="ARBA00023201"/>
    </source>
</evidence>
<feature type="transmembrane region" description="Helical" evidence="18">
    <location>
        <begin position="557"/>
        <end position="575"/>
    </location>
</feature>
<keyword evidence="13" id="KW-0915">Sodium</keyword>
<keyword evidence="3" id="KW-0813">Transport</keyword>
<evidence type="ECO:0000256" key="12">
    <source>
        <dbReference type="ARBA" id="ARBA00022989"/>
    </source>
</evidence>
<dbReference type="Proteomes" id="UP000790347">
    <property type="component" value="Unassembled WGS sequence"/>
</dbReference>
<dbReference type="FunFam" id="1.20.1420.30:FF:000009">
    <property type="entry name" value="sodium/potassium/calcium exchanger 5 isoform X2"/>
    <property type="match status" value="1"/>
</dbReference>
<keyword evidence="9" id="KW-0106">Calcium</keyword>
<keyword evidence="15 18" id="KW-0472">Membrane</keyword>
<dbReference type="EMBL" id="ASGP02000005">
    <property type="protein sequence ID" value="KAH9506068.1"/>
    <property type="molecule type" value="Genomic_DNA"/>
</dbReference>
<keyword evidence="11" id="KW-0630">Potassium</keyword>
<feature type="transmembrane region" description="Helical" evidence="18">
    <location>
        <begin position="291"/>
        <end position="321"/>
    </location>
</feature>
<reference evidence="20" key="1">
    <citation type="submission" date="2013-05" db="EMBL/GenBank/DDBJ databases">
        <authorList>
            <person name="Yim A.K.Y."/>
            <person name="Chan T.F."/>
            <person name="Ji K.M."/>
            <person name="Liu X.Y."/>
            <person name="Zhou J.W."/>
            <person name="Li R.Q."/>
            <person name="Yang K.Y."/>
            <person name="Li J."/>
            <person name="Li M."/>
            <person name="Law P.T.W."/>
            <person name="Wu Y.L."/>
            <person name="Cai Z.L."/>
            <person name="Qin H."/>
            <person name="Bao Y."/>
            <person name="Leung R.K.K."/>
            <person name="Ng P.K.S."/>
            <person name="Zou J."/>
            <person name="Zhong X.J."/>
            <person name="Ran P.X."/>
            <person name="Zhong N.S."/>
            <person name="Liu Z.G."/>
            <person name="Tsui S.K.W."/>
        </authorList>
    </citation>
    <scope>NUCLEOTIDE SEQUENCE</scope>
    <source>
        <strain evidence="20">Derf</strain>
        <tissue evidence="20">Whole organism</tissue>
    </source>
</reference>
<feature type="transmembrane region" description="Helical" evidence="18">
    <location>
        <begin position="178"/>
        <end position="200"/>
    </location>
</feature>
<dbReference type="Gene3D" id="1.20.1420.30">
    <property type="entry name" value="NCX, central ion-binding region"/>
    <property type="match status" value="2"/>
</dbReference>
<accession>A0A922HV00</accession>
<dbReference type="GO" id="GO:0005262">
    <property type="term" value="F:calcium channel activity"/>
    <property type="evidence" value="ECO:0007669"/>
    <property type="project" value="TreeGrafter"/>
</dbReference>
<feature type="region of interest" description="Disordered" evidence="17">
    <location>
        <begin position="441"/>
        <end position="462"/>
    </location>
</feature>
<dbReference type="NCBIfam" id="TIGR00367">
    <property type="entry name" value="calcium/sodium antiporter"/>
    <property type="match status" value="1"/>
</dbReference>
<evidence type="ECO:0000256" key="18">
    <source>
        <dbReference type="SAM" id="Phobius"/>
    </source>
</evidence>
<dbReference type="GO" id="GO:0015293">
    <property type="term" value="F:symporter activity"/>
    <property type="evidence" value="ECO:0007669"/>
    <property type="project" value="UniProtKB-KW"/>
</dbReference>
<feature type="transmembrane region" description="Helical" evidence="18">
    <location>
        <begin position="220"/>
        <end position="242"/>
    </location>
</feature>
<keyword evidence="14" id="KW-0406">Ion transport</keyword>
<feature type="transmembrane region" description="Helical" evidence="18">
    <location>
        <begin position="249"/>
        <end position="271"/>
    </location>
</feature>
<evidence type="ECO:0000256" key="11">
    <source>
        <dbReference type="ARBA" id="ARBA00022958"/>
    </source>
</evidence>
<sequence>MESIRIDDEHHHDSLLQRNFNNDKYHQQRRQQQIQQRFFIQRKCILVIVIFIIACCNIYLRSSQSSSSSSLSKIRASLPMQNDDNVAGVGGRSAKEKEIIFHSRRILQAKETIKKNQTKIISNNRTINDNPHNKTHKIGPKKPLIPLIDSKNITCIDPAYMEFPPDLFSDRARSRGAIIIHIAVVCYMFYCLAVVCDHYFLPSLEECSLRLNLSEDVAGATFMAAGSSAPELFTAILGVFIAKGDVGTGTIVGSAVFNILFVIGFCSLFTVSTELNWWPVARDSSYYTFTVLLLILCIYDGEVTTFESFTLLLFYGVYILIMKYNIQLRDLVFEQWQSRFGGVIGGAKSTIPGSAGIDELNNLKANTIQQVHYKSFQENDYDEFGANSSTTAASVQRNPFVVRQPETTMFEAANQIIIKYKRLFRPNTRFRSAAHLIMIRSKKSKDKNQKQQQQGDRDFYLDDDNVQPRRMSRIGPDDEDFWRKIPDPNVDGMLACAKWAVQAPLAATLYYTIPDCRTKKNMFLATFLISIIWTALFSYIMVWMVTMIGWTFGIPDSIMGITFLAAGTSVPDAYASMHVAKMGQADMAVSNSIGSNVFDILVGLALPWFVETTIVEPGTVSSINSGGLVYAVILLFLSLLATIYLFHHNNWTLNPSLGYSLLSTYVAFLIISSAIEFNLFGSVNPPICGE</sequence>
<evidence type="ECO:0000256" key="14">
    <source>
        <dbReference type="ARBA" id="ARBA00023065"/>
    </source>
</evidence>
<feature type="domain" description="Sodium/calcium exchanger membrane region" evidence="19">
    <location>
        <begin position="524"/>
        <end position="672"/>
    </location>
</feature>
<keyword evidence="12 18" id="KW-1133">Transmembrane helix</keyword>
<evidence type="ECO:0000256" key="3">
    <source>
        <dbReference type="ARBA" id="ARBA00022448"/>
    </source>
</evidence>
<evidence type="ECO:0000313" key="20">
    <source>
        <dbReference type="EMBL" id="KAH9506068.1"/>
    </source>
</evidence>
<evidence type="ECO:0000256" key="2">
    <source>
        <dbReference type="ARBA" id="ARBA00005364"/>
    </source>
</evidence>
<organism evidence="20 21">
    <name type="scientific">Dermatophagoides farinae</name>
    <name type="common">American house dust mite</name>
    <dbReference type="NCBI Taxonomy" id="6954"/>
    <lineage>
        <taxon>Eukaryota</taxon>
        <taxon>Metazoa</taxon>
        <taxon>Ecdysozoa</taxon>
        <taxon>Arthropoda</taxon>
        <taxon>Chelicerata</taxon>
        <taxon>Arachnida</taxon>
        <taxon>Acari</taxon>
        <taxon>Acariformes</taxon>
        <taxon>Sarcoptiformes</taxon>
        <taxon>Astigmata</taxon>
        <taxon>Psoroptidia</taxon>
        <taxon>Analgoidea</taxon>
        <taxon>Pyroglyphidae</taxon>
        <taxon>Dermatophagoidinae</taxon>
        <taxon>Dermatophagoides</taxon>
    </lineage>
</organism>
<dbReference type="GO" id="GO:0005886">
    <property type="term" value="C:plasma membrane"/>
    <property type="evidence" value="ECO:0007669"/>
    <property type="project" value="TreeGrafter"/>
</dbReference>
<evidence type="ECO:0000256" key="1">
    <source>
        <dbReference type="ARBA" id="ARBA00004141"/>
    </source>
</evidence>
<keyword evidence="21" id="KW-1185">Reference proteome</keyword>
<protein>
    <recommendedName>
        <fullName evidence="19">Sodium/calcium exchanger membrane region domain-containing protein</fullName>
    </recommendedName>
</protein>
<comment type="subcellular location">
    <subcellularLocation>
        <location evidence="1">Membrane</location>
        <topology evidence="1">Multi-pass membrane protein</topology>
    </subcellularLocation>
</comment>
<keyword evidence="8" id="KW-0732">Signal</keyword>
<gene>
    <name evidence="20" type="ORF">DERF_010815</name>
</gene>
<feature type="transmembrane region" description="Helical" evidence="18">
    <location>
        <begin position="39"/>
        <end position="60"/>
    </location>
</feature>
<keyword evidence="7 18" id="KW-0812">Transmembrane</keyword>